<name>A0A4S8KIA6_DENBC</name>
<evidence type="ECO:0000313" key="2">
    <source>
        <dbReference type="Proteomes" id="UP000297245"/>
    </source>
</evidence>
<dbReference type="Proteomes" id="UP000297245">
    <property type="component" value="Unassembled WGS sequence"/>
</dbReference>
<feature type="non-terminal residue" evidence="1">
    <location>
        <position position="351"/>
    </location>
</feature>
<proteinExistence type="predicted"/>
<sequence length="351" mass="37363">MDDRTLFDLNTYHIGPSSQCVETATIRNGIAVFPNEMGVVAIFGVPSLSPLRSLKLDNVMALEIEMGCLSTGIFSIEDLDSIASKTPRQDGWLFNNDGNETGAALDSTANVASTSPSPLDFDAFDPVMVNCTSKLRERLNLTEWSDIESVDTCNLLGLGGTMLPDNSVDNGYSRMICATATQINMVSATILTDSNGAISFSYSRVPSDLYHTRAEYFDAVVHGNDTSFVPFDGHDRFTLHPNSASGKTSHFITQARDMSNIRATGIGSGGGGAMLMAGSVMIDQGGNIQNSPLSFLAEGKNPIDFRNGSLVAKWGGQVGASHILESLEYNGWAAISSPEMMINSTGGTIGT</sequence>
<keyword evidence="2" id="KW-1185">Reference proteome</keyword>
<dbReference type="EMBL" id="ML182754">
    <property type="protein sequence ID" value="THU75172.1"/>
    <property type="molecule type" value="Genomic_DNA"/>
</dbReference>
<evidence type="ECO:0000313" key="1">
    <source>
        <dbReference type="EMBL" id="THU75172.1"/>
    </source>
</evidence>
<dbReference type="OrthoDB" id="3042404at2759"/>
<gene>
    <name evidence="1" type="ORF">K435DRAFT_814592</name>
</gene>
<reference evidence="1 2" key="1">
    <citation type="journal article" date="2019" name="Nat. Ecol. Evol.">
        <title>Megaphylogeny resolves global patterns of mushroom evolution.</title>
        <authorList>
            <person name="Varga T."/>
            <person name="Krizsan K."/>
            <person name="Foldi C."/>
            <person name="Dima B."/>
            <person name="Sanchez-Garcia M."/>
            <person name="Sanchez-Ramirez S."/>
            <person name="Szollosi G.J."/>
            <person name="Szarkandi J.G."/>
            <person name="Papp V."/>
            <person name="Albert L."/>
            <person name="Andreopoulos W."/>
            <person name="Angelini C."/>
            <person name="Antonin V."/>
            <person name="Barry K.W."/>
            <person name="Bougher N.L."/>
            <person name="Buchanan P."/>
            <person name="Buyck B."/>
            <person name="Bense V."/>
            <person name="Catcheside P."/>
            <person name="Chovatia M."/>
            <person name="Cooper J."/>
            <person name="Damon W."/>
            <person name="Desjardin D."/>
            <person name="Finy P."/>
            <person name="Geml J."/>
            <person name="Haridas S."/>
            <person name="Hughes K."/>
            <person name="Justo A."/>
            <person name="Karasinski D."/>
            <person name="Kautmanova I."/>
            <person name="Kiss B."/>
            <person name="Kocsube S."/>
            <person name="Kotiranta H."/>
            <person name="LaButti K.M."/>
            <person name="Lechner B.E."/>
            <person name="Liimatainen K."/>
            <person name="Lipzen A."/>
            <person name="Lukacs Z."/>
            <person name="Mihaltcheva S."/>
            <person name="Morgado L.N."/>
            <person name="Niskanen T."/>
            <person name="Noordeloos M.E."/>
            <person name="Ohm R.A."/>
            <person name="Ortiz-Santana B."/>
            <person name="Ovrebo C."/>
            <person name="Racz N."/>
            <person name="Riley R."/>
            <person name="Savchenko A."/>
            <person name="Shiryaev A."/>
            <person name="Soop K."/>
            <person name="Spirin V."/>
            <person name="Szebenyi C."/>
            <person name="Tomsovsky M."/>
            <person name="Tulloss R.E."/>
            <person name="Uehling J."/>
            <person name="Grigoriev I.V."/>
            <person name="Vagvolgyi C."/>
            <person name="Papp T."/>
            <person name="Martin F.M."/>
            <person name="Miettinen O."/>
            <person name="Hibbett D.S."/>
            <person name="Nagy L.G."/>
        </authorList>
    </citation>
    <scope>NUCLEOTIDE SEQUENCE [LARGE SCALE GENOMIC DNA]</scope>
    <source>
        <strain evidence="1 2">CBS 962.96</strain>
    </source>
</reference>
<organism evidence="1 2">
    <name type="scientific">Dendrothele bispora (strain CBS 962.96)</name>
    <dbReference type="NCBI Taxonomy" id="1314807"/>
    <lineage>
        <taxon>Eukaryota</taxon>
        <taxon>Fungi</taxon>
        <taxon>Dikarya</taxon>
        <taxon>Basidiomycota</taxon>
        <taxon>Agaricomycotina</taxon>
        <taxon>Agaricomycetes</taxon>
        <taxon>Agaricomycetidae</taxon>
        <taxon>Agaricales</taxon>
        <taxon>Agaricales incertae sedis</taxon>
        <taxon>Dendrothele</taxon>
    </lineage>
</organism>
<accession>A0A4S8KIA6</accession>
<dbReference type="AlphaFoldDB" id="A0A4S8KIA6"/>
<protein>
    <submittedName>
        <fullName evidence="1">Uncharacterized protein</fullName>
    </submittedName>
</protein>